<reference evidence="2" key="1">
    <citation type="journal article" date="2014" name="Nat. Commun.">
        <title>The rainbow trout genome provides novel insights into evolution after whole-genome duplication in vertebrates.</title>
        <authorList>
            <person name="Berthelot C."/>
            <person name="Brunet F."/>
            <person name="Chalopin D."/>
            <person name="Juanchich A."/>
            <person name="Bernard M."/>
            <person name="Noel B."/>
            <person name="Bento P."/>
            <person name="Da Silva C."/>
            <person name="Labadie K."/>
            <person name="Alberti A."/>
            <person name="Aury J.M."/>
            <person name="Louis A."/>
            <person name="Dehais P."/>
            <person name="Bardou P."/>
            <person name="Montfort J."/>
            <person name="Klopp C."/>
            <person name="Cabau C."/>
            <person name="Gaspin C."/>
            <person name="Thorgaard G.H."/>
            <person name="Boussaha M."/>
            <person name="Quillet E."/>
            <person name="Guyomard R."/>
            <person name="Galiana D."/>
            <person name="Bobe J."/>
            <person name="Volff J.N."/>
            <person name="Genet C."/>
            <person name="Wincker P."/>
            <person name="Jaillon O."/>
            <person name="Roest Crollius H."/>
            <person name="Guiguen Y."/>
        </authorList>
    </citation>
    <scope>NUCLEOTIDE SEQUENCE [LARGE SCALE GENOMIC DNA]</scope>
</reference>
<name>A0A060WQ57_ONCMY</name>
<dbReference type="AlphaFoldDB" id="A0A060WQ57"/>
<evidence type="ECO:0000313" key="2">
    <source>
        <dbReference type="EMBL" id="CDQ69246.1"/>
    </source>
</evidence>
<protein>
    <recommendedName>
        <fullName evidence="1">Dedicator of cytokinesis C/D N-terminal domain-containing protein</fullName>
    </recommendedName>
</protein>
<dbReference type="Proteomes" id="UP000193380">
    <property type="component" value="Unassembled WGS sequence"/>
</dbReference>
<reference evidence="2" key="2">
    <citation type="submission" date="2014-03" db="EMBL/GenBank/DDBJ databases">
        <authorList>
            <person name="Genoscope - CEA"/>
        </authorList>
    </citation>
    <scope>NUCLEOTIDE SEQUENCE</scope>
</reference>
<dbReference type="STRING" id="8022.A0A060WQ57"/>
<proteinExistence type="predicted"/>
<dbReference type="Pfam" id="PF11878">
    <property type="entry name" value="DOCK_C-D_N"/>
    <property type="match status" value="1"/>
</dbReference>
<dbReference type="PANTHER" id="PTHR23317:SF71">
    <property type="entry name" value="DEDICATOR OF CYTOKINESIS PROTEIN 10"/>
    <property type="match status" value="1"/>
</dbReference>
<sequence>MSFRSKITFRRKNRDKNRRVRNDFNRLSVQEKPKLIDPLDYEAVICDLGDELKEDPLRELLLFPDNDFTVFTVPLERRTLQSTVPQGAELQAECLLVRQACEYYNSQLHVVHYKYDEYAGDYRLLPRYRTGYERVAKFRQLSQNTQVFQKCCESYQNFATLVYDYTNVQSSVCTYFHCSA</sequence>
<dbReference type="GO" id="GO:0030334">
    <property type="term" value="P:regulation of cell migration"/>
    <property type="evidence" value="ECO:0007669"/>
    <property type="project" value="TreeGrafter"/>
</dbReference>
<accession>A0A060WQ57</accession>
<organism evidence="2 3">
    <name type="scientific">Oncorhynchus mykiss</name>
    <name type="common">Rainbow trout</name>
    <name type="synonym">Salmo gairdneri</name>
    <dbReference type="NCBI Taxonomy" id="8022"/>
    <lineage>
        <taxon>Eukaryota</taxon>
        <taxon>Metazoa</taxon>
        <taxon>Chordata</taxon>
        <taxon>Craniata</taxon>
        <taxon>Vertebrata</taxon>
        <taxon>Euteleostomi</taxon>
        <taxon>Actinopterygii</taxon>
        <taxon>Neopterygii</taxon>
        <taxon>Teleostei</taxon>
        <taxon>Protacanthopterygii</taxon>
        <taxon>Salmoniformes</taxon>
        <taxon>Salmonidae</taxon>
        <taxon>Salmoninae</taxon>
        <taxon>Oncorhynchus</taxon>
    </lineage>
</organism>
<evidence type="ECO:0000259" key="1">
    <source>
        <dbReference type="Pfam" id="PF11878"/>
    </source>
</evidence>
<dbReference type="GO" id="GO:0007264">
    <property type="term" value="P:small GTPase-mediated signal transduction"/>
    <property type="evidence" value="ECO:0007669"/>
    <property type="project" value="InterPro"/>
</dbReference>
<dbReference type="EMBL" id="FR904659">
    <property type="protein sequence ID" value="CDQ69246.1"/>
    <property type="molecule type" value="Genomic_DNA"/>
</dbReference>
<dbReference type="GO" id="GO:0005085">
    <property type="term" value="F:guanyl-nucleotide exchange factor activity"/>
    <property type="evidence" value="ECO:0007669"/>
    <property type="project" value="InterPro"/>
</dbReference>
<dbReference type="GO" id="GO:0060997">
    <property type="term" value="P:dendritic spine morphogenesis"/>
    <property type="evidence" value="ECO:0007669"/>
    <property type="project" value="TreeGrafter"/>
</dbReference>
<dbReference type="InterPro" id="IPR026791">
    <property type="entry name" value="DOCK"/>
</dbReference>
<dbReference type="PANTHER" id="PTHR23317">
    <property type="entry name" value="DEDICATOR OF CYTOKINESIS DOCK"/>
    <property type="match status" value="1"/>
</dbReference>
<gene>
    <name evidence="2" type="ORF">GSONMT00015619001</name>
</gene>
<dbReference type="PaxDb" id="8022-A0A060WQ57"/>
<feature type="domain" description="Dedicator of cytokinesis C/D N-terminal" evidence="1">
    <location>
        <begin position="34"/>
        <end position="137"/>
    </location>
</feature>
<evidence type="ECO:0000313" key="3">
    <source>
        <dbReference type="Proteomes" id="UP000193380"/>
    </source>
</evidence>
<dbReference type="InterPro" id="IPR021816">
    <property type="entry name" value="DOCK_C/D_N"/>
</dbReference>